<gene>
    <name evidence="1" type="ORF">DFR47_10247</name>
</gene>
<protein>
    <submittedName>
        <fullName evidence="1">Uncharacterized protein</fullName>
    </submittedName>
</protein>
<keyword evidence="2" id="KW-1185">Reference proteome</keyword>
<evidence type="ECO:0000313" key="1">
    <source>
        <dbReference type="EMBL" id="RBO97266.1"/>
    </source>
</evidence>
<proteinExistence type="predicted"/>
<evidence type="ECO:0000313" key="2">
    <source>
        <dbReference type="Proteomes" id="UP000252893"/>
    </source>
</evidence>
<name>A0A366E4H0_9HYPH</name>
<sequence>MFNFTLDESKSAFGVKYQTQEASDPLKAQVYEKLILLRAPSSVTHIWSAKQITAYANQLRLKKAALYNKYTL</sequence>
<accession>A0A366E4H0</accession>
<reference evidence="1 2" key="1">
    <citation type="submission" date="2018-06" db="EMBL/GenBank/DDBJ databases">
        <title>Genomic Encyclopedia of Type Strains, Phase IV (KMG-IV): sequencing the most valuable type-strain genomes for metagenomic binning, comparative biology and taxonomic classification.</title>
        <authorList>
            <person name="Goeker M."/>
        </authorList>
    </citation>
    <scope>NUCLEOTIDE SEQUENCE [LARGE SCALE GENOMIC DNA]</scope>
    <source>
        <strain evidence="1 2">DSM 25619</strain>
    </source>
</reference>
<comment type="caution">
    <text evidence="1">The sequence shown here is derived from an EMBL/GenBank/DDBJ whole genome shotgun (WGS) entry which is preliminary data.</text>
</comment>
<dbReference type="Proteomes" id="UP000252893">
    <property type="component" value="Unassembled WGS sequence"/>
</dbReference>
<dbReference type="EMBL" id="QNRH01000002">
    <property type="protein sequence ID" value="RBO97266.1"/>
    <property type="molecule type" value="Genomic_DNA"/>
</dbReference>
<dbReference type="AlphaFoldDB" id="A0A366E4H0"/>
<organism evidence="1 2">
    <name type="scientific">Pseudochrobactrum asaccharolyticum</name>
    <dbReference type="NCBI Taxonomy" id="354351"/>
    <lineage>
        <taxon>Bacteria</taxon>
        <taxon>Pseudomonadati</taxon>
        <taxon>Pseudomonadota</taxon>
        <taxon>Alphaproteobacteria</taxon>
        <taxon>Hyphomicrobiales</taxon>
        <taxon>Brucellaceae</taxon>
        <taxon>Pseudochrobactrum</taxon>
    </lineage>
</organism>